<comment type="caution">
    <text evidence="2">The sequence shown here is derived from an EMBL/GenBank/DDBJ whole genome shotgun (WGS) entry which is preliminary data.</text>
</comment>
<evidence type="ECO:0000256" key="1">
    <source>
        <dbReference type="SAM" id="MobiDB-lite"/>
    </source>
</evidence>
<keyword evidence="3" id="KW-1185">Reference proteome</keyword>
<sequence>MNNQRNHELTLCSDSLLITSTLLVINQEAEQLAAIRDSLPKRSEEEGSKSENPGGGEENAASQKDAKPNEPFDRDFEGGYGGQEDLEDRYATTYGEH</sequence>
<feature type="region of interest" description="Disordered" evidence="1">
    <location>
        <begin position="36"/>
        <end position="97"/>
    </location>
</feature>
<dbReference type="EMBL" id="JANAWD010000001">
    <property type="protein sequence ID" value="KAJ3492383.1"/>
    <property type="molecule type" value="Genomic_DNA"/>
</dbReference>
<accession>A0AAD5YIV7</accession>
<dbReference type="AlphaFoldDB" id="A0AAD5YIV7"/>
<feature type="compositionally biased region" description="Basic and acidic residues" evidence="1">
    <location>
        <begin position="64"/>
        <end position="77"/>
    </location>
</feature>
<name>A0AAD5YIV7_9APHY</name>
<organism evidence="2 3">
    <name type="scientific">Meripilus lineatus</name>
    <dbReference type="NCBI Taxonomy" id="2056292"/>
    <lineage>
        <taxon>Eukaryota</taxon>
        <taxon>Fungi</taxon>
        <taxon>Dikarya</taxon>
        <taxon>Basidiomycota</taxon>
        <taxon>Agaricomycotina</taxon>
        <taxon>Agaricomycetes</taxon>
        <taxon>Polyporales</taxon>
        <taxon>Meripilaceae</taxon>
        <taxon>Meripilus</taxon>
    </lineage>
</organism>
<dbReference type="Proteomes" id="UP001212997">
    <property type="component" value="Unassembled WGS sequence"/>
</dbReference>
<protein>
    <submittedName>
        <fullName evidence="2">Uncharacterized protein</fullName>
    </submittedName>
</protein>
<feature type="compositionally biased region" description="Basic and acidic residues" evidence="1">
    <location>
        <begin position="38"/>
        <end position="49"/>
    </location>
</feature>
<gene>
    <name evidence="2" type="ORF">NLI96_g49</name>
</gene>
<evidence type="ECO:0000313" key="3">
    <source>
        <dbReference type="Proteomes" id="UP001212997"/>
    </source>
</evidence>
<proteinExistence type="predicted"/>
<reference evidence="2" key="1">
    <citation type="submission" date="2022-07" db="EMBL/GenBank/DDBJ databases">
        <title>Genome Sequence of Physisporinus lineatus.</title>
        <authorList>
            <person name="Buettner E."/>
        </authorList>
    </citation>
    <scope>NUCLEOTIDE SEQUENCE</scope>
    <source>
        <strain evidence="2">VT162</strain>
    </source>
</reference>
<evidence type="ECO:0000313" key="2">
    <source>
        <dbReference type="EMBL" id="KAJ3492383.1"/>
    </source>
</evidence>